<dbReference type="PROSITE" id="PS50110">
    <property type="entry name" value="RESPONSE_REGULATORY"/>
    <property type="match status" value="1"/>
</dbReference>
<dbReference type="Gene3D" id="3.40.50.2300">
    <property type="match status" value="1"/>
</dbReference>
<dbReference type="KEGG" id="mdn:JT25_002350"/>
<dbReference type="EMBL" id="CP014476">
    <property type="protein sequence ID" value="AMK75339.1"/>
    <property type="molecule type" value="Genomic_DNA"/>
</dbReference>
<dbReference type="OrthoDB" id="9793549at2"/>
<proteinExistence type="predicted"/>
<evidence type="ECO:0000259" key="2">
    <source>
        <dbReference type="PROSITE" id="PS50110"/>
    </source>
</evidence>
<dbReference type="CDD" id="cd17557">
    <property type="entry name" value="REC_Rcp-like"/>
    <property type="match status" value="1"/>
</dbReference>
<evidence type="ECO:0000313" key="4">
    <source>
        <dbReference type="Proteomes" id="UP000030512"/>
    </source>
</evidence>
<protein>
    <submittedName>
        <fullName evidence="3">Response regulator</fullName>
    </submittedName>
</protein>
<accession>A0A140E4L5</accession>
<name>A0A140E4L5_9GAMM</name>
<dbReference type="PANTHER" id="PTHR44520:SF2">
    <property type="entry name" value="RESPONSE REGULATOR RCP1"/>
    <property type="match status" value="1"/>
</dbReference>
<dbReference type="Proteomes" id="UP000030512">
    <property type="component" value="Chromosome"/>
</dbReference>
<evidence type="ECO:0000256" key="1">
    <source>
        <dbReference type="PROSITE-ProRule" id="PRU00169"/>
    </source>
</evidence>
<dbReference type="SMART" id="SM00448">
    <property type="entry name" value="REC"/>
    <property type="match status" value="1"/>
</dbReference>
<evidence type="ECO:0000313" key="3">
    <source>
        <dbReference type="EMBL" id="AMK75339.1"/>
    </source>
</evidence>
<dbReference type="AlphaFoldDB" id="A0A140E4L5"/>
<dbReference type="GO" id="GO:0000160">
    <property type="term" value="P:phosphorelay signal transduction system"/>
    <property type="evidence" value="ECO:0007669"/>
    <property type="project" value="InterPro"/>
</dbReference>
<dbReference type="RefSeq" id="WP_036272040.1">
    <property type="nucleotide sequence ID" value="NZ_CP014476.1"/>
</dbReference>
<dbReference type="InterPro" id="IPR052893">
    <property type="entry name" value="TCS_response_regulator"/>
</dbReference>
<organism evidence="3 4">
    <name type="scientific">Methylomonas denitrificans</name>
    <dbReference type="NCBI Taxonomy" id="1538553"/>
    <lineage>
        <taxon>Bacteria</taxon>
        <taxon>Pseudomonadati</taxon>
        <taxon>Pseudomonadota</taxon>
        <taxon>Gammaproteobacteria</taxon>
        <taxon>Methylococcales</taxon>
        <taxon>Methylococcaceae</taxon>
        <taxon>Methylomonas</taxon>
    </lineage>
</organism>
<gene>
    <name evidence="3" type="ORF">JT25_002350</name>
</gene>
<dbReference type="SUPFAM" id="SSF52172">
    <property type="entry name" value="CheY-like"/>
    <property type="match status" value="1"/>
</dbReference>
<dbReference type="InterPro" id="IPR011006">
    <property type="entry name" value="CheY-like_superfamily"/>
</dbReference>
<sequence length="151" mass="17263">MTDKSTPLFDVLLVEDEPADAHLVKMSFKENRLRCNLHHVCDGVEAMAFLRRQGADYADVPRPDLILLDLNMPRMNGREFLIKIKSEPDFSSIPVIVLTTSDIERDVVATYQLGASSYITKPVDIEQFITVVRHIEGYWFNVVRLPSKQQT</sequence>
<reference evidence="3 4" key="1">
    <citation type="journal article" date="2015" name="Environ. Microbiol.">
        <title>Methane oxidation coupled to nitrate reduction under hypoxia by the Gammaproteobacterium Methylomonas denitrificans, sp. nov. type strain FJG1.</title>
        <authorList>
            <person name="Kits K.D."/>
            <person name="Klotz M.G."/>
            <person name="Stein L.Y."/>
        </authorList>
    </citation>
    <scope>NUCLEOTIDE SEQUENCE [LARGE SCALE GENOMIC DNA]</scope>
    <source>
        <strain evidence="3 4">FJG1</strain>
    </source>
</reference>
<dbReference type="InterPro" id="IPR001789">
    <property type="entry name" value="Sig_transdc_resp-reg_receiver"/>
</dbReference>
<keyword evidence="1" id="KW-0597">Phosphoprotein</keyword>
<feature type="domain" description="Response regulatory" evidence="2">
    <location>
        <begin position="10"/>
        <end position="136"/>
    </location>
</feature>
<dbReference type="Pfam" id="PF00072">
    <property type="entry name" value="Response_reg"/>
    <property type="match status" value="1"/>
</dbReference>
<keyword evidence="4" id="KW-1185">Reference proteome</keyword>
<feature type="modified residue" description="4-aspartylphosphate" evidence="1">
    <location>
        <position position="69"/>
    </location>
</feature>
<dbReference type="STRING" id="1538553.JT25_002350"/>
<dbReference type="PANTHER" id="PTHR44520">
    <property type="entry name" value="RESPONSE REGULATOR RCP1-RELATED"/>
    <property type="match status" value="1"/>
</dbReference>